<evidence type="ECO:0000313" key="3">
    <source>
        <dbReference type="Proteomes" id="UP000263833"/>
    </source>
</evidence>
<dbReference type="EMBL" id="QRGP01000001">
    <property type="protein sequence ID" value="RDV05990.1"/>
    <property type="molecule type" value="Genomic_DNA"/>
</dbReference>
<dbReference type="Proteomes" id="UP000263833">
    <property type="component" value="Unassembled WGS sequence"/>
</dbReference>
<evidence type="ECO:0000313" key="2">
    <source>
        <dbReference type="EMBL" id="RDV05990.1"/>
    </source>
</evidence>
<reference evidence="3" key="1">
    <citation type="submission" date="2018-08" db="EMBL/GenBank/DDBJ databases">
        <authorList>
            <person name="Kim S.-J."/>
            <person name="Jung G.-Y."/>
        </authorList>
    </citation>
    <scope>NUCLEOTIDE SEQUENCE [LARGE SCALE GENOMIC DNA]</scope>
    <source>
        <strain evidence="3">GY_G</strain>
    </source>
</reference>
<organism evidence="2 3">
    <name type="scientific">Sphingorhabdus pulchriflava</name>
    <dbReference type="NCBI Taxonomy" id="2292257"/>
    <lineage>
        <taxon>Bacteria</taxon>
        <taxon>Pseudomonadati</taxon>
        <taxon>Pseudomonadota</taxon>
        <taxon>Alphaproteobacteria</taxon>
        <taxon>Sphingomonadales</taxon>
        <taxon>Sphingomonadaceae</taxon>
        <taxon>Sphingorhabdus</taxon>
    </lineage>
</organism>
<evidence type="ECO:0000256" key="1">
    <source>
        <dbReference type="SAM" id="MobiDB-lite"/>
    </source>
</evidence>
<feature type="compositionally biased region" description="Acidic residues" evidence="1">
    <location>
        <begin position="203"/>
        <end position="215"/>
    </location>
</feature>
<gene>
    <name evidence="2" type="ORF">DXH95_00600</name>
</gene>
<accession>A0A371BEJ1</accession>
<feature type="region of interest" description="Disordered" evidence="1">
    <location>
        <begin position="248"/>
        <end position="307"/>
    </location>
</feature>
<comment type="caution">
    <text evidence="2">The sequence shown here is derived from an EMBL/GenBank/DDBJ whole genome shotgun (WGS) entry which is preliminary data.</text>
</comment>
<protein>
    <submittedName>
        <fullName evidence="2">Uncharacterized protein</fullName>
    </submittedName>
</protein>
<sequence>MPCAFSIKDSEMNHPSPLRHDTDAKLPAAAYLRYESRSDGWSGGRQAAFLAHLADNGVVEDAARSVGMSVSGGYALRRQARGFAFDLGWEAALILARRIVADRLMSAAIRGEEARWVREEGITTYTRQNTRLSMALLDRVNPATAVPEVLAVVVRFDCYLQMLDEGLNGQELWDLFFEEALPASDREARARVRHSLLLSEESAGFDEEEGQEEPPIEYKSMEGPPTSYGKPCKAHFLSSATSAPLRETIFSSRRSRRRPEASRENAEIFDAAPLLSESPLGEVPTESQPTAHPASRLPQPNGYGTCTKGRRRGRATCGVNAIMTKCGAIGLVYALATGALMPTMLSAAELPAPVPMAPPTPPLVCASTTPLPPEIAAIAQAKPKIWRDSIGTLIKGPVLGGTIDCTETFDADASRIITVRSEKFTLQGVKGRIAYLDNSVKIALDGDRMPHVGRPKDGPSDYDCSWPSIGTNSARCISALDPAADMRLIGLAAKEGQVAALEINPSLFAGNSNLLDPEKPVRLYNSAGASMEVRWNMGRLVAIEYIRSAMFEGAPFVSIINGLKPGEYLSVEAYDKGKDKPVIRRAEASAVLGQLNTAFALAEALRKK</sequence>
<proteinExistence type="predicted"/>
<keyword evidence="3" id="KW-1185">Reference proteome</keyword>
<name>A0A371BEJ1_9SPHN</name>
<dbReference type="AlphaFoldDB" id="A0A371BEJ1"/>
<feature type="region of interest" description="Disordered" evidence="1">
    <location>
        <begin position="202"/>
        <end position="224"/>
    </location>
</feature>